<dbReference type="AlphaFoldDB" id="A0A915ES33"/>
<sequence length="71" mass="8296">MVKLRLAYASDFNNDYNDWLGNRGRRARHQADIDRDAGIKLQVQKFTKIAARRMTAKEYFNAVVLAIKQPR</sequence>
<accession>A0A915ES33</accession>
<dbReference type="Proteomes" id="UP000887574">
    <property type="component" value="Unplaced"/>
</dbReference>
<name>A0A915ES33_9BILA</name>
<evidence type="ECO:0000313" key="1">
    <source>
        <dbReference type="Proteomes" id="UP000887574"/>
    </source>
</evidence>
<evidence type="ECO:0000313" key="2">
    <source>
        <dbReference type="WBParaSite" id="jg9202"/>
    </source>
</evidence>
<dbReference type="WBParaSite" id="jg9202">
    <property type="protein sequence ID" value="jg9202"/>
    <property type="gene ID" value="jg9202"/>
</dbReference>
<keyword evidence="1" id="KW-1185">Reference proteome</keyword>
<protein>
    <submittedName>
        <fullName evidence="2">Uncharacterized protein</fullName>
    </submittedName>
</protein>
<reference evidence="2" key="1">
    <citation type="submission" date="2022-11" db="UniProtKB">
        <authorList>
            <consortium name="WormBaseParasite"/>
        </authorList>
    </citation>
    <scope>IDENTIFICATION</scope>
</reference>
<proteinExistence type="predicted"/>
<organism evidence="1 2">
    <name type="scientific">Ditylenchus dipsaci</name>
    <dbReference type="NCBI Taxonomy" id="166011"/>
    <lineage>
        <taxon>Eukaryota</taxon>
        <taxon>Metazoa</taxon>
        <taxon>Ecdysozoa</taxon>
        <taxon>Nematoda</taxon>
        <taxon>Chromadorea</taxon>
        <taxon>Rhabditida</taxon>
        <taxon>Tylenchina</taxon>
        <taxon>Tylenchomorpha</taxon>
        <taxon>Sphaerularioidea</taxon>
        <taxon>Anguinidae</taxon>
        <taxon>Anguininae</taxon>
        <taxon>Ditylenchus</taxon>
    </lineage>
</organism>